<proteinExistence type="predicted"/>
<evidence type="ECO:0000313" key="2">
    <source>
        <dbReference type="Proteomes" id="UP000578449"/>
    </source>
</evidence>
<sequence length="59" mass="6382">MPTQRAALHSAWFMPTRLWDGCGGVHWFWPGGSGGGGCYRVACRAGRFGPSREKGLSLT</sequence>
<dbReference type="Proteomes" id="UP000578449">
    <property type="component" value="Unassembled WGS sequence"/>
</dbReference>
<protein>
    <submittedName>
        <fullName evidence="1">Uncharacterized protein</fullName>
    </submittedName>
</protein>
<dbReference type="AlphaFoldDB" id="A0A840PLX6"/>
<comment type="caution">
    <text evidence="1">The sequence shown here is derived from an EMBL/GenBank/DDBJ whole genome shotgun (WGS) entry which is preliminary data.</text>
</comment>
<organism evidence="1 2">
    <name type="scientific">Thermocatellispora tengchongensis</name>
    <dbReference type="NCBI Taxonomy" id="1073253"/>
    <lineage>
        <taxon>Bacteria</taxon>
        <taxon>Bacillati</taxon>
        <taxon>Actinomycetota</taxon>
        <taxon>Actinomycetes</taxon>
        <taxon>Streptosporangiales</taxon>
        <taxon>Streptosporangiaceae</taxon>
        <taxon>Thermocatellispora</taxon>
    </lineage>
</organism>
<accession>A0A840PLX6</accession>
<keyword evidence="2" id="KW-1185">Reference proteome</keyword>
<evidence type="ECO:0000313" key="1">
    <source>
        <dbReference type="EMBL" id="MBB5137045.1"/>
    </source>
</evidence>
<gene>
    <name evidence="1" type="ORF">HNP84_006797</name>
</gene>
<reference evidence="1 2" key="1">
    <citation type="submission" date="2020-08" db="EMBL/GenBank/DDBJ databases">
        <title>Genomic Encyclopedia of Type Strains, Phase IV (KMG-IV): sequencing the most valuable type-strain genomes for metagenomic binning, comparative biology and taxonomic classification.</title>
        <authorList>
            <person name="Goeker M."/>
        </authorList>
    </citation>
    <scope>NUCLEOTIDE SEQUENCE [LARGE SCALE GENOMIC DNA]</scope>
    <source>
        <strain evidence="1 2">DSM 45615</strain>
    </source>
</reference>
<dbReference type="EMBL" id="JACHGN010000016">
    <property type="protein sequence ID" value="MBB5137045.1"/>
    <property type="molecule type" value="Genomic_DNA"/>
</dbReference>
<name>A0A840PLX6_9ACTN</name>